<dbReference type="PANTHER" id="PTHR31623">
    <property type="entry name" value="F21J9.9"/>
    <property type="match status" value="1"/>
</dbReference>
<protein>
    <submittedName>
        <fullName evidence="4">Vinorine synthase</fullName>
    </submittedName>
</protein>
<accession>A0A443PTS1</accession>
<evidence type="ECO:0000256" key="1">
    <source>
        <dbReference type="ARBA" id="ARBA00009861"/>
    </source>
</evidence>
<dbReference type="EMBL" id="QPKB01000010">
    <property type="protein sequence ID" value="RWR94168.1"/>
    <property type="molecule type" value="Genomic_DNA"/>
</dbReference>
<comment type="similarity">
    <text evidence="1">Belongs to the plant acyltransferase family.</text>
</comment>
<keyword evidence="3" id="KW-0012">Acyltransferase</keyword>
<dbReference type="GO" id="GO:0016746">
    <property type="term" value="F:acyltransferase activity"/>
    <property type="evidence" value="ECO:0007669"/>
    <property type="project" value="UniProtKB-KW"/>
</dbReference>
<dbReference type="OrthoDB" id="671439at2759"/>
<name>A0A443PTS1_9MAGN</name>
<comment type="caution">
    <text evidence="4">The sequence shown here is derived from an EMBL/GenBank/DDBJ whole genome shotgun (WGS) entry which is preliminary data.</text>
</comment>
<keyword evidence="2" id="KW-0808">Transferase</keyword>
<organism evidence="4 5">
    <name type="scientific">Cinnamomum micranthum f. kanehirae</name>
    <dbReference type="NCBI Taxonomy" id="337451"/>
    <lineage>
        <taxon>Eukaryota</taxon>
        <taxon>Viridiplantae</taxon>
        <taxon>Streptophyta</taxon>
        <taxon>Embryophyta</taxon>
        <taxon>Tracheophyta</taxon>
        <taxon>Spermatophyta</taxon>
        <taxon>Magnoliopsida</taxon>
        <taxon>Magnoliidae</taxon>
        <taxon>Laurales</taxon>
        <taxon>Lauraceae</taxon>
        <taxon>Cinnamomum</taxon>
    </lineage>
</organism>
<evidence type="ECO:0000256" key="3">
    <source>
        <dbReference type="ARBA" id="ARBA00023315"/>
    </source>
</evidence>
<evidence type="ECO:0000256" key="2">
    <source>
        <dbReference type="ARBA" id="ARBA00022679"/>
    </source>
</evidence>
<proteinExistence type="inferred from homology"/>
<dbReference type="AlphaFoldDB" id="A0A443PTS1"/>
<dbReference type="STRING" id="337451.A0A443PTS1"/>
<keyword evidence="5" id="KW-1185">Reference proteome</keyword>
<reference evidence="4 5" key="1">
    <citation type="journal article" date="2019" name="Nat. Plants">
        <title>Stout camphor tree genome fills gaps in understanding of flowering plant genome evolution.</title>
        <authorList>
            <person name="Chaw S.M."/>
            <person name="Liu Y.C."/>
            <person name="Wu Y.W."/>
            <person name="Wang H.Y."/>
            <person name="Lin C.I."/>
            <person name="Wu C.S."/>
            <person name="Ke H.M."/>
            <person name="Chang L.Y."/>
            <person name="Hsu C.Y."/>
            <person name="Yang H.T."/>
            <person name="Sudianto E."/>
            <person name="Hsu M.H."/>
            <person name="Wu K.P."/>
            <person name="Wang L.N."/>
            <person name="Leebens-Mack J.H."/>
            <person name="Tsai I.J."/>
        </authorList>
    </citation>
    <scope>NUCLEOTIDE SEQUENCE [LARGE SCALE GENOMIC DNA]</scope>
    <source>
        <strain evidence="5">cv. Chaw 1501</strain>
        <tissue evidence="4">Young leaves</tissue>
    </source>
</reference>
<dbReference type="InterPro" id="IPR023213">
    <property type="entry name" value="CAT-like_dom_sf"/>
</dbReference>
<evidence type="ECO:0000313" key="5">
    <source>
        <dbReference type="Proteomes" id="UP000283530"/>
    </source>
</evidence>
<evidence type="ECO:0000313" key="4">
    <source>
        <dbReference type="EMBL" id="RWR94168.1"/>
    </source>
</evidence>
<sequence length="374" mass="41679">MKEMWEVELISTDTIKPSSPSPHHLRTFKLGRLDQLSPAIFFRLLLFYSSPTIAVETVQKLKINAEGCTVDCNDHGVDFLVTKVRGQLHDFLNDPDPDVGDKFLPCDATSARSGRDVLLAVQVNIFDCGGYVVGIGISHKLADGWVGRMARAREAGDVAVPTFDSPKLFPPMKVPWTDPAIVTIKENLLARRFVFDGPNMARLRGGNHSGSIASRPTRAEAVSALIFRCYMRARRESTRAIVALHAVCLRKWMVPPLQESSFGNLWTCAVMALPPEGEEECQEDMRRRLERQLRDAMKVIDGDYVRELEGPHGPILDHEPLNAIKEKCSKCAVDIPGDGVEAWVCLEEEVMARFEQDEEWLSFVSPPNPVAAEA</sequence>
<dbReference type="Pfam" id="PF02458">
    <property type="entry name" value="Transferase"/>
    <property type="match status" value="1"/>
</dbReference>
<dbReference type="Proteomes" id="UP000283530">
    <property type="component" value="Unassembled WGS sequence"/>
</dbReference>
<dbReference type="PANTHER" id="PTHR31623:SF17">
    <property type="entry name" value="F21J9.9"/>
    <property type="match status" value="1"/>
</dbReference>
<dbReference type="Gene3D" id="3.30.559.10">
    <property type="entry name" value="Chloramphenicol acetyltransferase-like domain"/>
    <property type="match status" value="2"/>
</dbReference>
<gene>
    <name evidence="4" type="ORF">CKAN_02344800</name>
</gene>